<dbReference type="CDD" id="cd02440">
    <property type="entry name" value="AdoMet_MTases"/>
    <property type="match status" value="1"/>
</dbReference>
<sequence>MSQPKPTTPHNFFNQEIADAYDRRNSALSPISDGLHFLLGLVLADLPADARVLCVGVGTGAEILALAKVYPGWSFVGVDPSDDMLAVGRHRLEQAGVLDRCELLRGYVQDAPLGGFDAAVSLMVAHFIKREDRHAFYSAIHDRLKPGGRFASAEISADLDAPEFPEMLEDWKRIQVLMGATRESLAKLGGMLRDVLGVVPPEETEALWEAAGFRKPIPFFQAFMLRGWRAART</sequence>
<dbReference type="InterPro" id="IPR050508">
    <property type="entry name" value="Methyltransf_Superfamily"/>
</dbReference>
<evidence type="ECO:0000313" key="4">
    <source>
        <dbReference type="Proteomes" id="UP001057520"/>
    </source>
</evidence>
<keyword evidence="3" id="KW-0489">Methyltransferase</keyword>
<organism evidence="3 4">
    <name type="scientific">Caulobacter segnis</name>
    <dbReference type="NCBI Taxonomy" id="88688"/>
    <lineage>
        <taxon>Bacteria</taxon>
        <taxon>Pseudomonadati</taxon>
        <taxon>Pseudomonadota</taxon>
        <taxon>Alphaproteobacteria</taxon>
        <taxon>Caulobacterales</taxon>
        <taxon>Caulobacteraceae</taxon>
        <taxon>Caulobacter</taxon>
    </lineage>
</organism>
<keyword evidence="4" id="KW-1185">Reference proteome</keyword>
<dbReference type="PANTHER" id="PTHR42912">
    <property type="entry name" value="METHYLTRANSFERASE"/>
    <property type="match status" value="1"/>
</dbReference>
<dbReference type="Gene3D" id="3.40.50.150">
    <property type="entry name" value="Vaccinia Virus protein VP39"/>
    <property type="match status" value="1"/>
</dbReference>
<dbReference type="InterPro" id="IPR020803">
    <property type="entry name" value="MeTfrase_dom"/>
</dbReference>
<keyword evidence="1" id="KW-0808">Transferase</keyword>
<accession>A0ABY4ZLY4</accession>
<dbReference type="PANTHER" id="PTHR42912:SF93">
    <property type="entry name" value="N6-ADENOSINE-METHYLTRANSFERASE TMT1A"/>
    <property type="match status" value="1"/>
</dbReference>
<protein>
    <submittedName>
        <fullName evidence="3">Class I SAM-dependent methyltransferase</fullName>
    </submittedName>
</protein>
<dbReference type="Pfam" id="PF13649">
    <property type="entry name" value="Methyltransf_25"/>
    <property type="match status" value="1"/>
</dbReference>
<dbReference type="GO" id="GO:0008168">
    <property type="term" value="F:methyltransferase activity"/>
    <property type="evidence" value="ECO:0007669"/>
    <property type="project" value="UniProtKB-KW"/>
</dbReference>
<dbReference type="SMART" id="SM00828">
    <property type="entry name" value="PKS_MT"/>
    <property type="match status" value="1"/>
</dbReference>
<dbReference type="InterPro" id="IPR041698">
    <property type="entry name" value="Methyltransf_25"/>
</dbReference>
<dbReference type="GO" id="GO:0032259">
    <property type="term" value="P:methylation"/>
    <property type="evidence" value="ECO:0007669"/>
    <property type="project" value="UniProtKB-KW"/>
</dbReference>
<evidence type="ECO:0000313" key="3">
    <source>
        <dbReference type="EMBL" id="USQ93818.1"/>
    </source>
</evidence>
<proteinExistence type="predicted"/>
<name>A0ABY4ZLY4_9CAUL</name>
<dbReference type="SUPFAM" id="SSF53335">
    <property type="entry name" value="S-adenosyl-L-methionine-dependent methyltransferases"/>
    <property type="match status" value="1"/>
</dbReference>
<feature type="domain" description="Polyketide synthase-like methyltransferase" evidence="2">
    <location>
        <begin position="13"/>
        <end position="218"/>
    </location>
</feature>
<evidence type="ECO:0000256" key="1">
    <source>
        <dbReference type="ARBA" id="ARBA00022679"/>
    </source>
</evidence>
<gene>
    <name evidence="3" type="ORF">MZV50_14440</name>
</gene>
<reference evidence="3 4" key="1">
    <citation type="submission" date="2022-04" db="EMBL/GenBank/DDBJ databases">
        <title>Genome sequence of soybean root-associated Caulobacter segnis RL271.</title>
        <authorList>
            <person name="Longley R."/>
            <person name="Bonito G."/>
            <person name="Trigodet F."/>
            <person name="Crosson S."/>
            <person name="Fiebig A."/>
        </authorList>
    </citation>
    <scope>NUCLEOTIDE SEQUENCE [LARGE SCALE GENOMIC DNA]</scope>
    <source>
        <strain evidence="3 4">RL271</strain>
    </source>
</reference>
<dbReference type="Proteomes" id="UP001057520">
    <property type="component" value="Chromosome"/>
</dbReference>
<dbReference type="EMBL" id="CP096040">
    <property type="protein sequence ID" value="USQ93818.1"/>
    <property type="molecule type" value="Genomic_DNA"/>
</dbReference>
<evidence type="ECO:0000259" key="2">
    <source>
        <dbReference type="SMART" id="SM00828"/>
    </source>
</evidence>
<dbReference type="InterPro" id="IPR029063">
    <property type="entry name" value="SAM-dependent_MTases_sf"/>
</dbReference>